<feature type="compositionally biased region" description="Acidic residues" evidence="1">
    <location>
        <begin position="24"/>
        <end position="51"/>
    </location>
</feature>
<accession>A0A965ZFX8</accession>
<evidence type="ECO:0000313" key="3">
    <source>
        <dbReference type="Proteomes" id="UP000638732"/>
    </source>
</evidence>
<feature type="region of interest" description="Disordered" evidence="1">
    <location>
        <begin position="1"/>
        <end position="51"/>
    </location>
</feature>
<feature type="compositionally biased region" description="Basic and acidic residues" evidence="1">
    <location>
        <begin position="8"/>
        <end position="23"/>
    </location>
</feature>
<protein>
    <submittedName>
        <fullName evidence="2">Uncharacterized protein</fullName>
    </submittedName>
</protein>
<dbReference type="Proteomes" id="UP000638732">
    <property type="component" value="Unassembled WGS sequence"/>
</dbReference>
<dbReference type="EMBL" id="WWEO01000040">
    <property type="protein sequence ID" value="NCD68946.1"/>
    <property type="molecule type" value="Genomic_DNA"/>
</dbReference>
<dbReference type="RefSeq" id="WP_166584929.1">
    <property type="nucleotide sequence ID" value="NZ_WWEO01000040.1"/>
</dbReference>
<evidence type="ECO:0000313" key="2">
    <source>
        <dbReference type="EMBL" id="NCD68946.1"/>
    </source>
</evidence>
<reference evidence="2" key="1">
    <citation type="submission" date="2020-01" db="EMBL/GenBank/DDBJ databases">
        <authorList>
            <person name="Seo Y.L."/>
        </authorList>
    </citation>
    <scope>NUCLEOTIDE SEQUENCE</scope>
    <source>
        <strain evidence="2">R11</strain>
    </source>
</reference>
<proteinExistence type="predicted"/>
<sequence>MSKNTVQKKADKPGDLKPKKRPIDDDDDDFDASYDDIDYDQLQDFDEDDDY</sequence>
<dbReference type="AlphaFoldDB" id="A0A965ZFX8"/>
<name>A0A965ZFX8_9SPHI</name>
<reference evidence="2" key="2">
    <citation type="submission" date="2020-10" db="EMBL/GenBank/DDBJ databases">
        <title>Mucilaginibacter sp. nov., isolated from soil.</title>
        <authorList>
            <person name="Jeon C.O."/>
        </authorList>
    </citation>
    <scope>NUCLEOTIDE SEQUENCE</scope>
    <source>
        <strain evidence="2">R11</strain>
    </source>
</reference>
<keyword evidence="3" id="KW-1185">Reference proteome</keyword>
<organism evidence="2 3">
    <name type="scientific">Mucilaginibacter agri</name>
    <dbReference type="NCBI Taxonomy" id="2695265"/>
    <lineage>
        <taxon>Bacteria</taxon>
        <taxon>Pseudomonadati</taxon>
        <taxon>Bacteroidota</taxon>
        <taxon>Sphingobacteriia</taxon>
        <taxon>Sphingobacteriales</taxon>
        <taxon>Sphingobacteriaceae</taxon>
        <taxon>Mucilaginibacter</taxon>
    </lineage>
</organism>
<gene>
    <name evidence="2" type="ORF">GSY63_06235</name>
</gene>
<evidence type="ECO:0000256" key="1">
    <source>
        <dbReference type="SAM" id="MobiDB-lite"/>
    </source>
</evidence>
<comment type="caution">
    <text evidence="2">The sequence shown here is derived from an EMBL/GenBank/DDBJ whole genome shotgun (WGS) entry which is preliminary data.</text>
</comment>